<accession>A0A1I2HXM6</accession>
<dbReference type="EMBL" id="FONY01000027">
    <property type="protein sequence ID" value="SFF34622.1"/>
    <property type="molecule type" value="Genomic_DNA"/>
</dbReference>
<dbReference type="InterPro" id="IPR032286">
    <property type="entry name" value="DUF4837"/>
</dbReference>
<dbReference type="STRING" id="1003.SAMN04488541_102739"/>
<evidence type="ECO:0008006" key="4">
    <source>
        <dbReference type="Google" id="ProtNLM"/>
    </source>
</evidence>
<dbReference type="RefSeq" id="WP_177217399.1">
    <property type="nucleotide sequence ID" value="NZ_FONY01000027.1"/>
</dbReference>
<keyword evidence="1" id="KW-0732">Signal</keyword>
<evidence type="ECO:0000256" key="1">
    <source>
        <dbReference type="SAM" id="SignalP"/>
    </source>
</evidence>
<gene>
    <name evidence="2" type="ORF">SAMN04488541_102739</name>
</gene>
<evidence type="ECO:0000313" key="3">
    <source>
        <dbReference type="Proteomes" id="UP000199513"/>
    </source>
</evidence>
<dbReference type="AlphaFoldDB" id="A0A1I2HXM6"/>
<feature type="signal peptide" evidence="1">
    <location>
        <begin position="1"/>
        <end position="29"/>
    </location>
</feature>
<protein>
    <recommendedName>
        <fullName evidence="4">DUF4837 domain-containing protein</fullName>
    </recommendedName>
</protein>
<evidence type="ECO:0000313" key="2">
    <source>
        <dbReference type="EMBL" id="SFF34622.1"/>
    </source>
</evidence>
<reference evidence="3" key="1">
    <citation type="submission" date="2016-10" db="EMBL/GenBank/DDBJ databases">
        <authorList>
            <person name="Varghese N."/>
            <person name="Submissions S."/>
        </authorList>
    </citation>
    <scope>NUCLEOTIDE SEQUENCE [LARGE SCALE GENOMIC DNA]</scope>
    <source>
        <strain>GEY</strain>
        <strain evidence="3">DSM 9560</strain>
    </source>
</reference>
<dbReference type="PROSITE" id="PS51257">
    <property type="entry name" value="PROKAR_LIPOPROTEIN"/>
    <property type="match status" value="1"/>
</dbReference>
<name>A0A1I2HXM6_9BACT</name>
<feature type="chain" id="PRO_5011566500" description="DUF4837 domain-containing protein" evidence="1">
    <location>
        <begin position="30"/>
        <end position="364"/>
    </location>
</feature>
<organism evidence="2 3">
    <name type="scientific">Thermoflexibacter ruber</name>
    <dbReference type="NCBI Taxonomy" id="1003"/>
    <lineage>
        <taxon>Bacteria</taxon>
        <taxon>Pseudomonadati</taxon>
        <taxon>Bacteroidota</taxon>
        <taxon>Cytophagia</taxon>
        <taxon>Cytophagales</taxon>
        <taxon>Thermoflexibacteraceae</taxon>
        <taxon>Thermoflexibacter</taxon>
    </lineage>
</organism>
<dbReference type="Proteomes" id="UP000199513">
    <property type="component" value="Unassembled WGS sequence"/>
</dbReference>
<proteinExistence type="predicted"/>
<dbReference type="Pfam" id="PF16125">
    <property type="entry name" value="DUF4837"/>
    <property type="match status" value="1"/>
</dbReference>
<keyword evidence="3" id="KW-1185">Reference proteome</keyword>
<sequence length="364" mass="42409">MKYTIAFMKLCLLAFTAIFLFACSMERSAENGNLVPSRGDSGEILLFMDSTKWEGELGKAVREVFSARLAGTLREERIFTLRYINPLALNDVLKSHRNIVMVTSLESSSKETRKLKSFYTEESLKTIEQTDSLFMLLKYEQFAKDQILLFLFSKTDQGLIKQLKANKERLQEIFNSAEVRRLSQRLYKAKEQTNISKQITEKHGFKVRIPFGYEQVVNEKSTDGKEGFLWHRLLDPEIDKSFFVAYKPYENQNQFEKDSIISWRNQICKKYLYGDPDNKESYVVTETLEPPVSKPLMVKGRYTMETRGLWKTNNISMGGSFISYVFTDNKKGRIYYAEGFVYAPSKMTKREYIRELQVILTSIE</sequence>